<evidence type="ECO:0000313" key="4">
    <source>
        <dbReference type="EMBL" id="CAG5110632.1"/>
    </source>
</evidence>
<dbReference type="PANTHER" id="PTHR48081:SF8">
    <property type="entry name" value="ALPHA_BETA HYDROLASE FOLD-3 DOMAIN-CONTAINING PROTEIN-RELATED"/>
    <property type="match status" value="1"/>
</dbReference>
<sequence>MKRESVSLAIGLSGGWLANSPILGIFQGLIFYFFYEPGLVPPNADGSTMMYFALLARVRGKAIIQFLMKLGFGPKSELARRRLATAKHTKLREKCDEEIIELENFKIFVYRPENLENKGAVVYFHGGGFALGQVRFYRSFVSSIAVANSVTVICPEYRKAPEHPYPTPVEDCYEAALYIFENAAKLSIDPENIVFTGDSAGGYMSVEVWYRMLIRNSKFKASGIHLMYPAVGGPLDTPSQLRNRRYPPLTFDAMAHFLLWFIGEEVTPWKIKMISKNECFDFTQFTEEQNSYSDPSNFLDQEELQGWKKRESSCDGSELRGEKRELREKWSKLMVDPLFTPLIIPDSALKSFPKCKISVCDCDVLKNDGQMFHSRLLRNGRKSDLFVMDGSIHSVVVFSHYFGFSPKGQFPKIDEYVEKYHDDLRELLNN</sequence>
<evidence type="ECO:0000256" key="2">
    <source>
        <dbReference type="SAM" id="Phobius"/>
    </source>
</evidence>
<dbReference type="Gene3D" id="3.40.50.1820">
    <property type="entry name" value="alpha/beta hydrolase"/>
    <property type="match status" value="1"/>
</dbReference>
<keyword evidence="5" id="KW-1185">Reference proteome</keyword>
<name>A0ABN7T4X8_OIKDI</name>
<keyword evidence="2" id="KW-0812">Transmembrane</keyword>
<keyword evidence="1" id="KW-0378">Hydrolase</keyword>
<accession>A0ABN7T4X8</accession>
<evidence type="ECO:0000313" key="5">
    <source>
        <dbReference type="Proteomes" id="UP001158576"/>
    </source>
</evidence>
<organism evidence="4 5">
    <name type="scientific">Oikopleura dioica</name>
    <name type="common">Tunicate</name>
    <dbReference type="NCBI Taxonomy" id="34765"/>
    <lineage>
        <taxon>Eukaryota</taxon>
        <taxon>Metazoa</taxon>
        <taxon>Chordata</taxon>
        <taxon>Tunicata</taxon>
        <taxon>Appendicularia</taxon>
        <taxon>Copelata</taxon>
        <taxon>Oikopleuridae</taxon>
        <taxon>Oikopleura</taxon>
    </lineage>
</organism>
<evidence type="ECO:0000259" key="3">
    <source>
        <dbReference type="Pfam" id="PF07859"/>
    </source>
</evidence>
<feature type="domain" description="Alpha/beta hydrolase fold-3" evidence="3">
    <location>
        <begin position="121"/>
        <end position="262"/>
    </location>
</feature>
<dbReference type="Proteomes" id="UP001158576">
    <property type="component" value="Chromosome 2"/>
</dbReference>
<keyword evidence="2" id="KW-0472">Membrane</keyword>
<dbReference type="InterPro" id="IPR029058">
    <property type="entry name" value="AB_hydrolase_fold"/>
</dbReference>
<keyword evidence="2" id="KW-1133">Transmembrane helix</keyword>
<reference evidence="4 5" key="1">
    <citation type="submission" date="2021-04" db="EMBL/GenBank/DDBJ databases">
        <authorList>
            <person name="Bliznina A."/>
        </authorList>
    </citation>
    <scope>NUCLEOTIDE SEQUENCE [LARGE SCALE GENOMIC DNA]</scope>
</reference>
<dbReference type="Pfam" id="PF07859">
    <property type="entry name" value="Abhydrolase_3"/>
    <property type="match status" value="1"/>
</dbReference>
<gene>
    <name evidence="4" type="ORF">OKIOD_LOCUS13779</name>
</gene>
<dbReference type="EMBL" id="OU015567">
    <property type="protein sequence ID" value="CAG5110632.1"/>
    <property type="molecule type" value="Genomic_DNA"/>
</dbReference>
<evidence type="ECO:0000256" key="1">
    <source>
        <dbReference type="ARBA" id="ARBA00022801"/>
    </source>
</evidence>
<protein>
    <submittedName>
        <fullName evidence="4">Oidioi.mRNA.OKI2018_I69.chr2.g5014.t1.cds</fullName>
    </submittedName>
</protein>
<dbReference type="SUPFAM" id="SSF53474">
    <property type="entry name" value="alpha/beta-Hydrolases"/>
    <property type="match status" value="1"/>
</dbReference>
<dbReference type="PANTHER" id="PTHR48081">
    <property type="entry name" value="AB HYDROLASE SUPERFAMILY PROTEIN C4A8.06C"/>
    <property type="match status" value="1"/>
</dbReference>
<proteinExistence type="predicted"/>
<dbReference type="InterPro" id="IPR050300">
    <property type="entry name" value="GDXG_lipolytic_enzyme"/>
</dbReference>
<dbReference type="InterPro" id="IPR013094">
    <property type="entry name" value="AB_hydrolase_3"/>
</dbReference>
<feature type="transmembrane region" description="Helical" evidence="2">
    <location>
        <begin position="12"/>
        <end position="35"/>
    </location>
</feature>